<dbReference type="Gene3D" id="2.60.40.10">
    <property type="entry name" value="Immunoglobulins"/>
    <property type="match status" value="1"/>
</dbReference>
<proteinExistence type="predicted"/>
<reference evidence="4 5" key="1">
    <citation type="journal article" date="2013" name="Biodegradation">
        <title>Quantitative proteomic analysis of ibuprofen-degrading Patulibacter sp. strain I11.</title>
        <authorList>
            <person name="Almeida B."/>
            <person name="Kjeldal H."/>
            <person name="Lolas I."/>
            <person name="Knudsen A.D."/>
            <person name="Carvalho G."/>
            <person name="Nielsen K.L."/>
            <person name="Barreto Crespo M.T."/>
            <person name="Stensballe A."/>
            <person name="Nielsen J.L."/>
        </authorList>
    </citation>
    <scope>NUCLEOTIDE SEQUENCE [LARGE SCALE GENOMIC DNA]</scope>
    <source>
        <strain evidence="4 5">I11</strain>
    </source>
</reference>
<feature type="signal peptide" evidence="2">
    <location>
        <begin position="1"/>
        <end position="29"/>
    </location>
</feature>
<dbReference type="InterPro" id="IPR007110">
    <property type="entry name" value="Ig-like_dom"/>
</dbReference>
<dbReference type="SUPFAM" id="SSF51126">
    <property type="entry name" value="Pectin lyase-like"/>
    <property type="match status" value="1"/>
</dbReference>
<keyword evidence="2" id="KW-0732">Signal</keyword>
<gene>
    <name evidence="4" type="ORF">PAI11_10650</name>
</gene>
<dbReference type="AlphaFoldDB" id="H0E2Q2"/>
<dbReference type="Gene3D" id="2.160.20.10">
    <property type="entry name" value="Single-stranded right-handed beta-helix, Pectin lyase-like"/>
    <property type="match status" value="1"/>
</dbReference>
<dbReference type="OrthoDB" id="5242250at2"/>
<accession>H0E2Q2</accession>
<dbReference type="EMBL" id="AGUD01000049">
    <property type="protein sequence ID" value="EHN12066.1"/>
    <property type="molecule type" value="Genomic_DNA"/>
</dbReference>
<protein>
    <recommendedName>
        <fullName evidence="3">Ig-like domain-containing protein</fullName>
    </recommendedName>
</protein>
<dbReference type="InterPro" id="IPR013783">
    <property type="entry name" value="Ig-like_fold"/>
</dbReference>
<comment type="caution">
    <text evidence="4">The sequence shown here is derived from an EMBL/GenBank/DDBJ whole genome shotgun (WGS) entry which is preliminary data.</text>
</comment>
<organism evidence="4 5">
    <name type="scientific">Patulibacter medicamentivorans</name>
    <dbReference type="NCBI Taxonomy" id="1097667"/>
    <lineage>
        <taxon>Bacteria</taxon>
        <taxon>Bacillati</taxon>
        <taxon>Actinomycetota</taxon>
        <taxon>Thermoleophilia</taxon>
        <taxon>Solirubrobacterales</taxon>
        <taxon>Patulibacteraceae</taxon>
        <taxon>Patulibacter</taxon>
    </lineage>
</organism>
<dbReference type="GO" id="GO:0005975">
    <property type="term" value="P:carbohydrate metabolic process"/>
    <property type="evidence" value="ECO:0007669"/>
    <property type="project" value="UniProtKB-ARBA"/>
</dbReference>
<sequence length="743" mass="74762">MTPRTIRRALATALALATIPALLPAAAQASTWTVDDDRQECPGARYGSIQAAVDQAAPWDTLIVCPGLYEEQSTPFTHANSPAQAGSRNGLTITKPLTIKGAGADKVTIRPSPALGSTLAGTAPYLRDGGGNVVTISRQSLGSSDDNENFVDISGVTIESPDAYAEAGVAFFNTSGRIARSVVGPLRRAAPDTELASRPHGWGVIMTNSLQGAEAGVRREVTIEDSLVTGYQAGGVLFDDATGTDGAASNAVRSGVKAYGYVTRSRIAGGGRGSAVPQTGIRFHAGQRGAVVDSDIVGNSGPDASAATARASVGLLLTDAFIGDDPANPGTPAFSSSGNTFSGNGYGVFNADIANAAVRVGAPAAALGSSWGCPAGPVTGASNTTSGCQGISGASGSPAAASVDVGTPLSVPASHPAVPAPTPDAAPSARFLDPIDGLEVPVGGELQPVVEAADDFGVRAVALLADGAPVASTAKAPYEFRWSPIAAQAGRSVTLEARVTDSAGQTTTTSVRVVVPGTAPGPDTTPTGPLHPPVRTVRASLTGAATVGRRITCLPGTWTGSPTSYGFAWLRDGKPVAGAIGSTYLLRRGDTASSIACRVTARNGDGVSRPSTSSAVTVRFPQSRTAKRTITQVGPALVTLSRTVKVGASGRATLGSASCVRAAATRCTVTVRVSARVGSRSATVSRTIRVSRGRSGALSVALPASTRSALRRGAGGKLTIRAGVRDDAGLSASRTASVALRRG</sequence>
<dbReference type="Pfam" id="PF17957">
    <property type="entry name" value="Big_7"/>
    <property type="match status" value="1"/>
</dbReference>
<evidence type="ECO:0000256" key="1">
    <source>
        <dbReference type="SAM" id="MobiDB-lite"/>
    </source>
</evidence>
<feature type="chain" id="PRO_5003531510" description="Ig-like domain-containing protein" evidence="2">
    <location>
        <begin position="30"/>
        <end position="743"/>
    </location>
</feature>
<dbReference type="Gene3D" id="2.60.40.2700">
    <property type="match status" value="1"/>
</dbReference>
<dbReference type="RefSeq" id="WP_007571744.1">
    <property type="nucleotide sequence ID" value="NZ_AGUD01000049.1"/>
</dbReference>
<dbReference type="InterPro" id="IPR011050">
    <property type="entry name" value="Pectin_lyase_fold/virulence"/>
</dbReference>
<feature type="domain" description="Ig-like" evidence="3">
    <location>
        <begin position="532"/>
        <end position="617"/>
    </location>
</feature>
<name>H0E2Q2_9ACTN</name>
<dbReference type="PATRIC" id="fig|1097667.3.peg.1063"/>
<evidence type="ECO:0000256" key="2">
    <source>
        <dbReference type="SAM" id="SignalP"/>
    </source>
</evidence>
<evidence type="ECO:0000313" key="4">
    <source>
        <dbReference type="EMBL" id="EHN12066.1"/>
    </source>
</evidence>
<dbReference type="PROSITE" id="PS50835">
    <property type="entry name" value="IG_LIKE"/>
    <property type="match status" value="1"/>
</dbReference>
<feature type="region of interest" description="Disordered" evidence="1">
    <location>
        <begin position="382"/>
        <end position="403"/>
    </location>
</feature>
<dbReference type="InterPro" id="IPR012334">
    <property type="entry name" value="Pectin_lyas_fold"/>
</dbReference>
<feature type="compositionally biased region" description="Low complexity" evidence="1">
    <location>
        <begin position="392"/>
        <end position="403"/>
    </location>
</feature>
<keyword evidence="5" id="KW-1185">Reference proteome</keyword>
<dbReference type="Proteomes" id="UP000005143">
    <property type="component" value="Unassembled WGS sequence"/>
</dbReference>
<evidence type="ECO:0000313" key="5">
    <source>
        <dbReference type="Proteomes" id="UP000005143"/>
    </source>
</evidence>
<evidence type="ECO:0000259" key="3">
    <source>
        <dbReference type="PROSITE" id="PS50835"/>
    </source>
</evidence>